<accession>A0AAE0JTX2</accession>
<dbReference type="EMBL" id="JAULSN010000013">
    <property type="protein sequence ID" value="KAK3361046.1"/>
    <property type="molecule type" value="Genomic_DNA"/>
</dbReference>
<reference evidence="2" key="2">
    <citation type="submission" date="2023-06" db="EMBL/GenBank/DDBJ databases">
        <authorList>
            <consortium name="Lawrence Berkeley National Laboratory"/>
            <person name="Haridas S."/>
            <person name="Hensen N."/>
            <person name="Bonometti L."/>
            <person name="Westerberg I."/>
            <person name="Brannstrom I.O."/>
            <person name="Guillou S."/>
            <person name="Cros-Aarteil S."/>
            <person name="Calhoun S."/>
            <person name="Kuo A."/>
            <person name="Mondo S."/>
            <person name="Pangilinan J."/>
            <person name="Riley R."/>
            <person name="Labutti K."/>
            <person name="Andreopoulos B."/>
            <person name="Lipzen A."/>
            <person name="Chen C."/>
            <person name="Yanf M."/>
            <person name="Daum C."/>
            <person name="Ng V."/>
            <person name="Clum A."/>
            <person name="Steindorff A."/>
            <person name="Ohm R."/>
            <person name="Martin F."/>
            <person name="Silar P."/>
            <person name="Natvig D."/>
            <person name="Lalanne C."/>
            <person name="Gautier V."/>
            <person name="Ament-Velasquez S.L."/>
            <person name="Kruys A."/>
            <person name="Hutchinson M.I."/>
            <person name="Powell A.J."/>
            <person name="Barry K."/>
            <person name="Miller A.N."/>
            <person name="Grigoriev I.V."/>
            <person name="Debuchy R."/>
            <person name="Gladieux P."/>
            <person name="Thoren M.H."/>
            <person name="Johannesson H."/>
        </authorList>
    </citation>
    <scope>NUCLEOTIDE SEQUENCE</scope>
    <source>
        <strain evidence="2">CBS 958.72</strain>
    </source>
</reference>
<feature type="compositionally biased region" description="Polar residues" evidence="1">
    <location>
        <begin position="39"/>
        <end position="55"/>
    </location>
</feature>
<evidence type="ECO:0000313" key="2">
    <source>
        <dbReference type="EMBL" id="KAK3361046.1"/>
    </source>
</evidence>
<reference evidence="2" key="1">
    <citation type="journal article" date="2023" name="Mol. Phylogenet. Evol.">
        <title>Genome-scale phylogeny and comparative genomics of the fungal order Sordariales.</title>
        <authorList>
            <person name="Hensen N."/>
            <person name="Bonometti L."/>
            <person name="Westerberg I."/>
            <person name="Brannstrom I.O."/>
            <person name="Guillou S."/>
            <person name="Cros-Aarteil S."/>
            <person name="Calhoun S."/>
            <person name="Haridas S."/>
            <person name="Kuo A."/>
            <person name="Mondo S."/>
            <person name="Pangilinan J."/>
            <person name="Riley R."/>
            <person name="LaButti K."/>
            <person name="Andreopoulos B."/>
            <person name="Lipzen A."/>
            <person name="Chen C."/>
            <person name="Yan M."/>
            <person name="Daum C."/>
            <person name="Ng V."/>
            <person name="Clum A."/>
            <person name="Steindorff A."/>
            <person name="Ohm R.A."/>
            <person name="Martin F."/>
            <person name="Silar P."/>
            <person name="Natvig D.O."/>
            <person name="Lalanne C."/>
            <person name="Gautier V."/>
            <person name="Ament-Velasquez S.L."/>
            <person name="Kruys A."/>
            <person name="Hutchinson M.I."/>
            <person name="Powell A.J."/>
            <person name="Barry K."/>
            <person name="Miller A.N."/>
            <person name="Grigoriev I.V."/>
            <person name="Debuchy R."/>
            <person name="Gladieux P."/>
            <person name="Hiltunen Thoren M."/>
            <person name="Johannesson H."/>
        </authorList>
    </citation>
    <scope>NUCLEOTIDE SEQUENCE</scope>
    <source>
        <strain evidence="2">CBS 958.72</strain>
    </source>
</reference>
<evidence type="ECO:0000256" key="1">
    <source>
        <dbReference type="SAM" id="MobiDB-lite"/>
    </source>
</evidence>
<name>A0AAE0JTX2_9PEZI</name>
<evidence type="ECO:0000313" key="3">
    <source>
        <dbReference type="Proteomes" id="UP001287356"/>
    </source>
</evidence>
<keyword evidence="3" id="KW-1185">Reference proteome</keyword>
<feature type="region of interest" description="Disordered" evidence="1">
    <location>
        <begin position="1"/>
        <end position="55"/>
    </location>
</feature>
<gene>
    <name evidence="2" type="ORF">B0T24DRAFT_685171</name>
</gene>
<organism evidence="2 3">
    <name type="scientific">Lasiosphaeria ovina</name>
    <dbReference type="NCBI Taxonomy" id="92902"/>
    <lineage>
        <taxon>Eukaryota</taxon>
        <taxon>Fungi</taxon>
        <taxon>Dikarya</taxon>
        <taxon>Ascomycota</taxon>
        <taxon>Pezizomycotina</taxon>
        <taxon>Sordariomycetes</taxon>
        <taxon>Sordariomycetidae</taxon>
        <taxon>Sordariales</taxon>
        <taxon>Lasiosphaeriaceae</taxon>
        <taxon>Lasiosphaeria</taxon>
    </lineage>
</organism>
<dbReference type="AlphaFoldDB" id="A0AAE0JTX2"/>
<dbReference type="Proteomes" id="UP001287356">
    <property type="component" value="Unassembled WGS sequence"/>
</dbReference>
<proteinExistence type="predicted"/>
<sequence length="211" mass="23598">MAASKAVQDPLAHQQSRDGSPRCQPPAPLDQATGRRVPSDSNESQKSAKSNSSAETEVVSVFSHTVKPPHIIKNHLTYGYQNALFKTVAPHYSRTGRLRRLQSYNDESRQLSHRKAVARPNLLRLVRSIMDGCESLPPALSTSADRQLRVLFDAIQRLADKDPAVLVRNLASELVRSHIDIGQPECCRFRCRFRCSRRRYVVALEVGSEAV</sequence>
<comment type="caution">
    <text evidence="2">The sequence shown here is derived from an EMBL/GenBank/DDBJ whole genome shotgun (WGS) entry which is preliminary data.</text>
</comment>
<protein>
    <submittedName>
        <fullName evidence="2">Uncharacterized protein</fullName>
    </submittedName>
</protein>